<dbReference type="InterPro" id="IPR003812">
    <property type="entry name" value="Fido"/>
</dbReference>
<feature type="domain" description="Fido" evidence="1">
    <location>
        <begin position="127"/>
        <end position="281"/>
    </location>
</feature>
<dbReference type="PIRSF" id="PIRSF038925">
    <property type="entry name" value="AMP-prot_trans"/>
    <property type="match status" value="1"/>
</dbReference>
<organism evidence="2 3">
    <name type="scientific">Nitratireductor rhodophyticola</name>
    <dbReference type="NCBI Taxonomy" id="2854036"/>
    <lineage>
        <taxon>Bacteria</taxon>
        <taxon>Pseudomonadati</taxon>
        <taxon>Pseudomonadota</taxon>
        <taxon>Alphaproteobacteria</taxon>
        <taxon>Hyphomicrobiales</taxon>
        <taxon>Phyllobacteriaceae</taxon>
        <taxon>Nitratireductor</taxon>
    </lineage>
</organism>
<dbReference type="EMBL" id="JAHSQO010000005">
    <property type="protein sequence ID" value="MBY8918180.1"/>
    <property type="molecule type" value="Genomic_DNA"/>
</dbReference>
<evidence type="ECO:0000313" key="2">
    <source>
        <dbReference type="EMBL" id="MBY8918180.1"/>
    </source>
</evidence>
<evidence type="ECO:0000259" key="1">
    <source>
        <dbReference type="PROSITE" id="PS51459"/>
    </source>
</evidence>
<evidence type="ECO:0000313" key="3">
    <source>
        <dbReference type="Proteomes" id="UP000777661"/>
    </source>
</evidence>
<dbReference type="InterPro" id="IPR025758">
    <property type="entry name" value="Fic/DOC_N"/>
</dbReference>
<dbReference type="SUPFAM" id="SSF140931">
    <property type="entry name" value="Fic-like"/>
    <property type="match status" value="1"/>
</dbReference>
<comment type="caution">
    <text evidence="2">The sequence shown here is derived from an EMBL/GenBank/DDBJ whole genome shotgun (WGS) entry which is preliminary data.</text>
</comment>
<dbReference type="RefSeq" id="WP_223005061.1">
    <property type="nucleotide sequence ID" value="NZ_JAHSQO010000005.1"/>
</dbReference>
<reference evidence="2 3" key="1">
    <citation type="submission" date="2021-06" db="EMBL/GenBank/DDBJ databases">
        <title>Nitratireductor porphyridii sp. nov., isolated from a small marine red alga, Porphyridium purpureum in South Korea.</title>
        <authorList>
            <person name="Kim K.H."/>
            <person name="Kristyanto S."/>
            <person name="Jeon C.O."/>
        </authorList>
    </citation>
    <scope>NUCLEOTIDE SEQUENCE [LARGE SCALE GENOMIC DNA]</scope>
    <source>
        <strain evidence="2 3">R6</strain>
    </source>
</reference>
<dbReference type="Gene3D" id="1.10.3290.10">
    <property type="entry name" value="Fido-like domain"/>
    <property type="match status" value="1"/>
</dbReference>
<dbReference type="PROSITE" id="PS51459">
    <property type="entry name" value="FIDO"/>
    <property type="match status" value="1"/>
</dbReference>
<keyword evidence="3" id="KW-1185">Reference proteome</keyword>
<accession>A0ABS7RB60</accession>
<dbReference type="InterPro" id="IPR036597">
    <property type="entry name" value="Fido-like_dom_sf"/>
</dbReference>
<protein>
    <submittedName>
        <fullName evidence="2">Fic family protein</fullName>
    </submittedName>
</protein>
<sequence>MNLEQFSPMAPGHLVDTIENAKAFVPAPLPPEIDFASIFKEYGAAMAAIGMLNAKMVQLSNPGLIIRPLQRREALLSSAMEGTFTTSDELALLEAGAEGAGKADTREVLNYVKALTHSVGLMKQLPICHRLIREAHEKLLTGLSNQRGGHKRPGEYKKEQNWIGGPTPAKARFVPPPPSETMKAMDELEAFINRETPADIPPLIEAALVHYQFETIHPFSDGNGRVGRILIPLILLARGLISEPVFYPSATLESRKDTYIDRMFDVSAKGDWTSWIRFFLKACEDTCTSSVEVVDRMLNLQADYRERAMKEFKSNNVIILIDHLFSSPAVSTPIVQNLLGVTHRAARMTIANLEKIGILEKMDGFSMPEFFVAKGVLRAGS</sequence>
<dbReference type="InterPro" id="IPR026287">
    <property type="entry name" value="SoFic-like"/>
</dbReference>
<dbReference type="InterPro" id="IPR040198">
    <property type="entry name" value="Fido_containing"/>
</dbReference>
<proteinExistence type="predicted"/>
<dbReference type="Pfam" id="PF02661">
    <property type="entry name" value="Fic"/>
    <property type="match status" value="1"/>
</dbReference>
<dbReference type="Proteomes" id="UP000777661">
    <property type="component" value="Unassembled WGS sequence"/>
</dbReference>
<dbReference type="PANTHER" id="PTHR13504:SF38">
    <property type="entry name" value="FIDO DOMAIN-CONTAINING PROTEIN"/>
    <property type="match status" value="1"/>
</dbReference>
<dbReference type="Pfam" id="PF13784">
    <property type="entry name" value="Fic_N"/>
    <property type="match status" value="1"/>
</dbReference>
<dbReference type="PANTHER" id="PTHR13504">
    <property type="entry name" value="FIDO DOMAIN-CONTAINING PROTEIN DDB_G0283145"/>
    <property type="match status" value="1"/>
</dbReference>
<gene>
    <name evidence="2" type="ORF">KVG22_16370</name>
</gene>
<name>A0ABS7RB60_9HYPH</name>